<dbReference type="FunFam" id="2.40.10.10:FF:000120">
    <property type="entry name" value="Putative serine protease"/>
    <property type="match status" value="1"/>
</dbReference>
<dbReference type="InterPro" id="IPR018114">
    <property type="entry name" value="TRYPSIN_HIS"/>
</dbReference>
<evidence type="ECO:0000256" key="1">
    <source>
        <dbReference type="ARBA" id="ARBA00022670"/>
    </source>
</evidence>
<dbReference type="InterPro" id="IPR043504">
    <property type="entry name" value="Peptidase_S1_PA_chymotrypsin"/>
</dbReference>
<dbReference type="CDD" id="cd00190">
    <property type="entry name" value="Tryp_SPc"/>
    <property type="match status" value="1"/>
</dbReference>
<sequence>MMHPLRKCLPVYLLICLGLHHALGSEIIHGQKVPENQMLYMASLQNDAGKHVCGGFLIREDFVLTAAHCAKWSPTSVVLGTHNLRKVDNNAMRIRVDTCKHPSYTNISSGHDIMLLKLSKKAKLGKKVQLVQLPKSGFKIKNNAKCRVAGWGYTKTAGNSVDELQATDVKIVNQKTCKKEWKIGKVKLPANIICAGGFKTTNGFCKGDSGGPLVCGGAAAGVVSFSGRRCGDPRSPDVYTRVSSFRGWIRNVMRRN</sequence>
<keyword evidence="3" id="KW-0378">Hydrolase</keyword>
<gene>
    <name evidence="8" type="ORF">XNOV1_A039729</name>
</gene>
<evidence type="ECO:0000259" key="7">
    <source>
        <dbReference type="PROSITE" id="PS50240"/>
    </source>
</evidence>
<keyword evidence="2 6" id="KW-0732">Signal</keyword>
<protein>
    <submittedName>
        <fullName evidence="8">Granzyme B(G,H)-like</fullName>
    </submittedName>
</protein>
<dbReference type="InterPro" id="IPR001314">
    <property type="entry name" value="Peptidase_S1A"/>
</dbReference>
<keyword evidence="5" id="KW-1015">Disulfide bond</keyword>
<dbReference type="PROSITE" id="PS50240">
    <property type="entry name" value="TRYPSIN_DOM"/>
    <property type="match status" value="1"/>
</dbReference>
<dbReference type="AlphaFoldDB" id="A0AAV1FHZ1"/>
<keyword evidence="1" id="KW-0645">Protease</keyword>
<dbReference type="Gene3D" id="2.40.10.10">
    <property type="entry name" value="Trypsin-like serine proteases"/>
    <property type="match status" value="1"/>
</dbReference>
<dbReference type="PANTHER" id="PTHR24271">
    <property type="entry name" value="KALLIKREIN-RELATED"/>
    <property type="match status" value="1"/>
</dbReference>
<keyword evidence="9" id="KW-1185">Reference proteome</keyword>
<accession>A0AAV1FHZ1</accession>
<dbReference type="PROSITE" id="PS00134">
    <property type="entry name" value="TRYPSIN_HIS"/>
    <property type="match status" value="1"/>
</dbReference>
<dbReference type="PANTHER" id="PTHR24271:SF87">
    <property type="entry name" value="ARGININE ESTERASE-LIKE-RELATED"/>
    <property type="match status" value="1"/>
</dbReference>
<organism evidence="8 9">
    <name type="scientific">Xyrichtys novacula</name>
    <name type="common">Pearly razorfish</name>
    <name type="synonym">Hemipteronotus novacula</name>
    <dbReference type="NCBI Taxonomy" id="13765"/>
    <lineage>
        <taxon>Eukaryota</taxon>
        <taxon>Metazoa</taxon>
        <taxon>Chordata</taxon>
        <taxon>Craniata</taxon>
        <taxon>Vertebrata</taxon>
        <taxon>Euteleostomi</taxon>
        <taxon>Actinopterygii</taxon>
        <taxon>Neopterygii</taxon>
        <taxon>Teleostei</taxon>
        <taxon>Neoteleostei</taxon>
        <taxon>Acanthomorphata</taxon>
        <taxon>Eupercaria</taxon>
        <taxon>Labriformes</taxon>
        <taxon>Labridae</taxon>
        <taxon>Xyrichtys</taxon>
    </lineage>
</organism>
<dbReference type="InterPro" id="IPR009003">
    <property type="entry name" value="Peptidase_S1_PA"/>
</dbReference>
<name>A0AAV1FHZ1_XYRNO</name>
<dbReference type="InterPro" id="IPR001254">
    <property type="entry name" value="Trypsin_dom"/>
</dbReference>
<evidence type="ECO:0000256" key="3">
    <source>
        <dbReference type="ARBA" id="ARBA00022801"/>
    </source>
</evidence>
<reference evidence="8" key="1">
    <citation type="submission" date="2023-08" db="EMBL/GenBank/DDBJ databases">
        <authorList>
            <person name="Alioto T."/>
            <person name="Alioto T."/>
            <person name="Gomez Garrido J."/>
        </authorList>
    </citation>
    <scope>NUCLEOTIDE SEQUENCE</scope>
</reference>
<evidence type="ECO:0000313" key="9">
    <source>
        <dbReference type="Proteomes" id="UP001178508"/>
    </source>
</evidence>
<dbReference type="GO" id="GO:0006508">
    <property type="term" value="P:proteolysis"/>
    <property type="evidence" value="ECO:0007669"/>
    <property type="project" value="UniProtKB-KW"/>
</dbReference>
<feature type="domain" description="Peptidase S1" evidence="7">
    <location>
        <begin position="27"/>
        <end position="254"/>
    </location>
</feature>
<evidence type="ECO:0000256" key="4">
    <source>
        <dbReference type="ARBA" id="ARBA00022825"/>
    </source>
</evidence>
<keyword evidence="4" id="KW-0720">Serine protease</keyword>
<dbReference type="SUPFAM" id="SSF50494">
    <property type="entry name" value="Trypsin-like serine proteases"/>
    <property type="match status" value="1"/>
</dbReference>
<dbReference type="PRINTS" id="PR00722">
    <property type="entry name" value="CHYMOTRYPSIN"/>
</dbReference>
<evidence type="ECO:0000256" key="6">
    <source>
        <dbReference type="SAM" id="SignalP"/>
    </source>
</evidence>
<dbReference type="EMBL" id="OY660870">
    <property type="protein sequence ID" value="CAJ1060279.1"/>
    <property type="molecule type" value="Genomic_DNA"/>
</dbReference>
<feature type="signal peptide" evidence="6">
    <location>
        <begin position="1"/>
        <end position="24"/>
    </location>
</feature>
<dbReference type="GO" id="GO:0004252">
    <property type="term" value="F:serine-type endopeptidase activity"/>
    <property type="evidence" value="ECO:0007669"/>
    <property type="project" value="InterPro"/>
</dbReference>
<feature type="chain" id="PRO_5043326077" evidence="6">
    <location>
        <begin position="25"/>
        <end position="256"/>
    </location>
</feature>
<dbReference type="SMART" id="SM00020">
    <property type="entry name" value="Tryp_SPc"/>
    <property type="match status" value="1"/>
</dbReference>
<proteinExistence type="predicted"/>
<evidence type="ECO:0000313" key="8">
    <source>
        <dbReference type="EMBL" id="CAJ1060279.1"/>
    </source>
</evidence>
<dbReference type="Pfam" id="PF00089">
    <property type="entry name" value="Trypsin"/>
    <property type="match status" value="1"/>
</dbReference>
<evidence type="ECO:0000256" key="2">
    <source>
        <dbReference type="ARBA" id="ARBA00022729"/>
    </source>
</evidence>
<evidence type="ECO:0000256" key="5">
    <source>
        <dbReference type="ARBA" id="ARBA00023157"/>
    </source>
</evidence>
<dbReference type="Proteomes" id="UP001178508">
    <property type="component" value="Chromosome 7"/>
</dbReference>